<protein>
    <submittedName>
        <fullName evidence="1">Uncharacterized protein</fullName>
    </submittedName>
</protein>
<comment type="caution">
    <text evidence="1">The sequence shown here is derived from an EMBL/GenBank/DDBJ whole genome shotgun (WGS) entry which is preliminary data.</text>
</comment>
<evidence type="ECO:0000313" key="2">
    <source>
        <dbReference type="Proteomes" id="UP001352852"/>
    </source>
</evidence>
<sequence>MYHGQLNFLPGCRRAYCQNTQPHARFLLSHTLLYGPRLTAQQRQGGGSGFGDASAGIEKLDGADYKAMPE</sequence>
<evidence type="ECO:0000313" key="1">
    <source>
        <dbReference type="EMBL" id="MED6271815.1"/>
    </source>
</evidence>
<organism evidence="1 2">
    <name type="scientific">Characodon lateralis</name>
    <dbReference type="NCBI Taxonomy" id="208331"/>
    <lineage>
        <taxon>Eukaryota</taxon>
        <taxon>Metazoa</taxon>
        <taxon>Chordata</taxon>
        <taxon>Craniata</taxon>
        <taxon>Vertebrata</taxon>
        <taxon>Euteleostomi</taxon>
        <taxon>Actinopterygii</taxon>
        <taxon>Neopterygii</taxon>
        <taxon>Teleostei</taxon>
        <taxon>Neoteleostei</taxon>
        <taxon>Acanthomorphata</taxon>
        <taxon>Ovalentaria</taxon>
        <taxon>Atherinomorphae</taxon>
        <taxon>Cyprinodontiformes</taxon>
        <taxon>Goodeidae</taxon>
        <taxon>Characodon</taxon>
    </lineage>
</organism>
<gene>
    <name evidence="1" type="ORF">CHARACLAT_024186</name>
</gene>
<name>A0ABU7DCI8_9TELE</name>
<dbReference type="EMBL" id="JAHUTJ010019032">
    <property type="protein sequence ID" value="MED6271815.1"/>
    <property type="molecule type" value="Genomic_DNA"/>
</dbReference>
<dbReference type="Proteomes" id="UP001352852">
    <property type="component" value="Unassembled WGS sequence"/>
</dbReference>
<keyword evidence="2" id="KW-1185">Reference proteome</keyword>
<reference evidence="1 2" key="1">
    <citation type="submission" date="2021-06" db="EMBL/GenBank/DDBJ databases">
        <authorList>
            <person name="Palmer J.M."/>
        </authorList>
    </citation>
    <scope>NUCLEOTIDE SEQUENCE [LARGE SCALE GENOMIC DNA]</scope>
    <source>
        <strain evidence="1 2">CL_MEX2019</strain>
        <tissue evidence="1">Muscle</tissue>
    </source>
</reference>
<proteinExistence type="predicted"/>
<accession>A0ABU7DCI8</accession>